<keyword evidence="2" id="KW-1185">Reference proteome</keyword>
<comment type="caution">
    <text evidence="1">The sequence shown here is derived from an EMBL/GenBank/DDBJ whole genome shotgun (WGS) entry which is preliminary data.</text>
</comment>
<dbReference type="EMBL" id="CAKOGP040001668">
    <property type="protein sequence ID" value="CAJ1946314.1"/>
    <property type="molecule type" value="Genomic_DNA"/>
</dbReference>
<dbReference type="InterPro" id="IPR021302">
    <property type="entry name" value="DUF2780_VcgC/VcgE"/>
</dbReference>
<gene>
    <name evidence="1" type="ORF">CYCCA115_LOCUS10455</name>
</gene>
<name>A0AAD2CWU9_9STRA</name>
<dbReference type="AlphaFoldDB" id="A0AAD2CWU9"/>
<dbReference type="Proteomes" id="UP001295423">
    <property type="component" value="Unassembled WGS sequence"/>
</dbReference>
<sequence length="159" mass="15654">MDQLMKLAGDAGLSEEQGKTATGGIMSMVKQNLDSGSYQKIVQQVPEVEGLVKDSDKEATGGGGGLMGQAMGMMGGSLGGAGQAGSIASLLTLMQSKGIGAEQMNAFMPQLAAFIKSKCGVDIGSQLGVSADGAAAPAPAAGGFDASKLGGMMGGMFGK</sequence>
<dbReference type="Pfam" id="PF11075">
    <property type="entry name" value="DUF2780"/>
    <property type="match status" value="1"/>
</dbReference>
<accession>A0AAD2CWU9</accession>
<reference evidence="1" key="1">
    <citation type="submission" date="2023-08" db="EMBL/GenBank/DDBJ databases">
        <authorList>
            <person name="Audoor S."/>
            <person name="Bilcke G."/>
        </authorList>
    </citation>
    <scope>NUCLEOTIDE SEQUENCE</scope>
</reference>
<evidence type="ECO:0000313" key="1">
    <source>
        <dbReference type="EMBL" id="CAJ1946314.1"/>
    </source>
</evidence>
<evidence type="ECO:0008006" key="3">
    <source>
        <dbReference type="Google" id="ProtNLM"/>
    </source>
</evidence>
<proteinExistence type="predicted"/>
<evidence type="ECO:0000313" key="2">
    <source>
        <dbReference type="Proteomes" id="UP001295423"/>
    </source>
</evidence>
<protein>
    <recommendedName>
        <fullName evidence="3">DUF937 domain-containing protein</fullName>
    </recommendedName>
</protein>
<organism evidence="1 2">
    <name type="scientific">Cylindrotheca closterium</name>
    <dbReference type="NCBI Taxonomy" id="2856"/>
    <lineage>
        <taxon>Eukaryota</taxon>
        <taxon>Sar</taxon>
        <taxon>Stramenopiles</taxon>
        <taxon>Ochrophyta</taxon>
        <taxon>Bacillariophyta</taxon>
        <taxon>Bacillariophyceae</taxon>
        <taxon>Bacillariophycidae</taxon>
        <taxon>Bacillariales</taxon>
        <taxon>Bacillariaceae</taxon>
        <taxon>Cylindrotheca</taxon>
    </lineage>
</organism>